<feature type="transmembrane region" description="Helical" evidence="1">
    <location>
        <begin position="116"/>
        <end position="135"/>
    </location>
</feature>
<dbReference type="EMBL" id="JBJQOH010000006">
    <property type="protein sequence ID" value="KAL3685699.1"/>
    <property type="molecule type" value="Genomic_DNA"/>
</dbReference>
<dbReference type="Proteomes" id="UP001633002">
    <property type="component" value="Unassembled WGS sequence"/>
</dbReference>
<feature type="transmembrane region" description="Helical" evidence="1">
    <location>
        <begin position="168"/>
        <end position="185"/>
    </location>
</feature>
<proteinExistence type="predicted"/>
<feature type="transmembrane region" description="Helical" evidence="1">
    <location>
        <begin position="41"/>
        <end position="65"/>
    </location>
</feature>
<evidence type="ECO:0000313" key="3">
    <source>
        <dbReference type="EMBL" id="KAL3685699.1"/>
    </source>
</evidence>
<feature type="transmembrane region" description="Helical" evidence="1">
    <location>
        <begin position="191"/>
        <end position="214"/>
    </location>
</feature>
<keyword evidence="1" id="KW-1133">Transmembrane helix</keyword>
<keyword evidence="4" id="KW-1185">Reference proteome</keyword>
<organism evidence="3 4">
    <name type="scientific">Riccia sorocarpa</name>
    <dbReference type="NCBI Taxonomy" id="122646"/>
    <lineage>
        <taxon>Eukaryota</taxon>
        <taxon>Viridiplantae</taxon>
        <taxon>Streptophyta</taxon>
        <taxon>Embryophyta</taxon>
        <taxon>Marchantiophyta</taxon>
        <taxon>Marchantiopsida</taxon>
        <taxon>Marchantiidae</taxon>
        <taxon>Marchantiales</taxon>
        <taxon>Ricciaceae</taxon>
        <taxon>Riccia</taxon>
    </lineage>
</organism>
<dbReference type="AlphaFoldDB" id="A0ABD3H8K3"/>
<keyword evidence="2" id="KW-0732">Signal</keyword>
<keyword evidence="1" id="KW-0472">Membrane</keyword>
<dbReference type="Pfam" id="PF13630">
    <property type="entry name" value="SdpI"/>
    <property type="match status" value="1"/>
</dbReference>
<comment type="caution">
    <text evidence="3">The sequence shown here is derived from an EMBL/GenBank/DDBJ whole genome shotgun (WGS) entry which is preliminary data.</text>
</comment>
<feature type="chain" id="PRO_5044759154" description="DUF1648 domain-containing protein" evidence="2">
    <location>
        <begin position="18"/>
        <end position="233"/>
    </location>
</feature>
<evidence type="ECO:0000313" key="4">
    <source>
        <dbReference type="Proteomes" id="UP001633002"/>
    </source>
</evidence>
<dbReference type="InterPro" id="IPR025962">
    <property type="entry name" value="SdpI/YhfL"/>
</dbReference>
<evidence type="ECO:0000256" key="1">
    <source>
        <dbReference type="SAM" id="Phobius"/>
    </source>
</evidence>
<evidence type="ECO:0008006" key="5">
    <source>
        <dbReference type="Google" id="ProtNLM"/>
    </source>
</evidence>
<protein>
    <recommendedName>
        <fullName evidence="5">DUF1648 domain-containing protein</fullName>
    </recommendedName>
</protein>
<sequence>MGAHPVALAFVLAVVSAFHGLFKWHDTPNPVPAWWNIHGHVIYFVPKWFGFTLLPVLIVVIPYILHIFAYYDSNLKKLTGEHKHAVAHLISLPALFLFVLHNFILLDAFVSQSGDINPRFLGINVALWFLIWAGYNFRQVPPNSSIGILTPWTVRSSDTWTRTHKHSAWVLEIIGLALLISAFFVPTGVPLLVVTLVLWLGSYLYLVIYSLIVFGRGETDREITGPLTEPLYP</sequence>
<dbReference type="PANTHER" id="PTHR37810">
    <property type="entry name" value="IMMUNITY PROTEIN SDPI"/>
    <property type="match status" value="1"/>
</dbReference>
<dbReference type="PANTHER" id="PTHR37810:SF5">
    <property type="entry name" value="IMMUNITY PROTEIN SDPI"/>
    <property type="match status" value="1"/>
</dbReference>
<evidence type="ECO:0000256" key="2">
    <source>
        <dbReference type="SAM" id="SignalP"/>
    </source>
</evidence>
<gene>
    <name evidence="3" type="ORF">R1sor_003721</name>
</gene>
<feature type="signal peptide" evidence="2">
    <location>
        <begin position="1"/>
        <end position="17"/>
    </location>
</feature>
<accession>A0ABD3H8K3</accession>
<reference evidence="3 4" key="1">
    <citation type="submission" date="2024-09" db="EMBL/GenBank/DDBJ databases">
        <title>Chromosome-scale assembly of Riccia sorocarpa.</title>
        <authorList>
            <person name="Paukszto L."/>
        </authorList>
    </citation>
    <scope>NUCLEOTIDE SEQUENCE [LARGE SCALE GENOMIC DNA]</scope>
    <source>
        <strain evidence="3">LP-2024</strain>
        <tissue evidence="3">Aerial parts of the thallus</tissue>
    </source>
</reference>
<keyword evidence="1" id="KW-0812">Transmembrane</keyword>
<feature type="transmembrane region" description="Helical" evidence="1">
    <location>
        <begin position="85"/>
        <end position="104"/>
    </location>
</feature>
<name>A0ABD3H8K3_9MARC</name>